<organism evidence="2 3">
    <name type="scientific">Megalops atlanticus</name>
    <name type="common">Tarpon</name>
    <name type="synonym">Clupea gigantea</name>
    <dbReference type="NCBI Taxonomy" id="7932"/>
    <lineage>
        <taxon>Eukaryota</taxon>
        <taxon>Metazoa</taxon>
        <taxon>Chordata</taxon>
        <taxon>Craniata</taxon>
        <taxon>Vertebrata</taxon>
        <taxon>Euteleostomi</taxon>
        <taxon>Actinopterygii</taxon>
        <taxon>Neopterygii</taxon>
        <taxon>Teleostei</taxon>
        <taxon>Elopiformes</taxon>
        <taxon>Megalopidae</taxon>
        <taxon>Megalops</taxon>
    </lineage>
</organism>
<feature type="region of interest" description="Disordered" evidence="1">
    <location>
        <begin position="56"/>
        <end position="113"/>
    </location>
</feature>
<keyword evidence="3" id="KW-1185">Reference proteome</keyword>
<accession>A0A9D3T9U9</accession>
<dbReference type="AlphaFoldDB" id="A0A9D3T9U9"/>
<gene>
    <name evidence="2" type="ORF">MATL_G00057180</name>
</gene>
<reference evidence="2" key="1">
    <citation type="submission" date="2021-01" db="EMBL/GenBank/DDBJ databases">
        <authorList>
            <person name="Zahm M."/>
            <person name="Roques C."/>
            <person name="Cabau C."/>
            <person name="Klopp C."/>
            <person name="Donnadieu C."/>
            <person name="Jouanno E."/>
            <person name="Lampietro C."/>
            <person name="Louis A."/>
            <person name="Herpin A."/>
            <person name="Echchiki A."/>
            <person name="Berthelot C."/>
            <person name="Parey E."/>
            <person name="Roest-Crollius H."/>
            <person name="Braasch I."/>
            <person name="Postlethwait J."/>
            <person name="Bobe J."/>
            <person name="Montfort J."/>
            <person name="Bouchez O."/>
            <person name="Begum T."/>
            <person name="Mejri S."/>
            <person name="Adams A."/>
            <person name="Chen W.-J."/>
            <person name="Guiguen Y."/>
        </authorList>
    </citation>
    <scope>NUCLEOTIDE SEQUENCE</scope>
    <source>
        <strain evidence="2">YG-15Mar2019-1</strain>
        <tissue evidence="2">Brain</tissue>
    </source>
</reference>
<comment type="caution">
    <text evidence="2">The sequence shown here is derived from an EMBL/GenBank/DDBJ whole genome shotgun (WGS) entry which is preliminary data.</text>
</comment>
<evidence type="ECO:0000313" key="3">
    <source>
        <dbReference type="Proteomes" id="UP001046870"/>
    </source>
</evidence>
<dbReference type="EMBL" id="JAFDVH010000004">
    <property type="protein sequence ID" value="KAG7480525.1"/>
    <property type="molecule type" value="Genomic_DNA"/>
</dbReference>
<sequence length="113" mass="12090">MASSGVLSGCIQVNCIWAHTGHRAERDLNTNDASCQRACVPASNLPGQDCSIAATHHRSSVRSLTQSQRPPGPELKGNTHSFLHPSILSPAISALHLSNPASQQQHSEPNHDR</sequence>
<protein>
    <submittedName>
        <fullName evidence="2">Uncharacterized protein</fullName>
    </submittedName>
</protein>
<evidence type="ECO:0000256" key="1">
    <source>
        <dbReference type="SAM" id="MobiDB-lite"/>
    </source>
</evidence>
<name>A0A9D3T9U9_MEGAT</name>
<evidence type="ECO:0000313" key="2">
    <source>
        <dbReference type="EMBL" id="KAG7480525.1"/>
    </source>
</evidence>
<proteinExistence type="predicted"/>
<dbReference type="Proteomes" id="UP001046870">
    <property type="component" value="Chromosome 4"/>
</dbReference>